<organism evidence="2 3">
    <name type="scientific">Enterococcus saigonensis</name>
    <dbReference type="NCBI Taxonomy" id="1805431"/>
    <lineage>
        <taxon>Bacteria</taxon>
        <taxon>Bacillati</taxon>
        <taxon>Bacillota</taxon>
        <taxon>Bacilli</taxon>
        <taxon>Lactobacillales</taxon>
        <taxon>Enterococcaceae</taxon>
        <taxon>Enterococcus</taxon>
    </lineage>
</organism>
<feature type="coiled-coil region" evidence="1">
    <location>
        <begin position="40"/>
        <end position="70"/>
    </location>
</feature>
<protein>
    <submittedName>
        <fullName evidence="2">Uncharacterized protein</fullName>
    </submittedName>
</protein>
<sequence>MNELQYESNIELLGKLRDKLQHLEESEYMTAYYKGYSINGATLEEVKEEIEQLYEEINELQTQLDDFGNNYS</sequence>
<reference evidence="2 3" key="1">
    <citation type="submission" date="2020-02" db="EMBL/GenBank/DDBJ databases">
        <title>Characterization of vanA genotype vancomycin-resistant Enterococcus saigonensis VE80.</title>
        <authorList>
            <person name="Harada T."/>
            <person name="Motooka D."/>
            <person name="Nakamura S."/>
            <person name="Yamamoto Y."/>
            <person name="Kawahara R."/>
            <person name="Kawatsu K."/>
        </authorList>
    </citation>
    <scope>NUCLEOTIDE SEQUENCE [LARGE SCALE GENOMIC DNA]</scope>
    <source>
        <strain evidence="2 3">VE80</strain>
    </source>
</reference>
<dbReference type="KEGG" id="esg:EsVE80_19990"/>
<name>A0A679IMG7_9ENTE</name>
<proteinExistence type="predicted"/>
<dbReference type="RefSeq" id="WP_173103619.1">
    <property type="nucleotide sequence ID" value="NZ_AP022822.1"/>
</dbReference>
<evidence type="ECO:0000256" key="1">
    <source>
        <dbReference type="SAM" id="Coils"/>
    </source>
</evidence>
<keyword evidence="3" id="KW-1185">Reference proteome</keyword>
<accession>A0A679IMG7</accession>
<evidence type="ECO:0000313" key="2">
    <source>
        <dbReference type="EMBL" id="BCA86476.1"/>
    </source>
</evidence>
<gene>
    <name evidence="2" type="ORF">EsVE80_19990</name>
</gene>
<dbReference type="EMBL" id="AP022822">
    <property type="protein sequence ID" value="BCA86476.1"/>
    <property type="molecule type" value="Genomic_DNA"/>
</dbReference>
<evidence type="ECO:0000313" key="3">
    <source>
        <dbReference type="Proteomes" id="UP000502998"/>
    </source>
</evidence>
<keyword evidence="1" id="KW-0175">Coiled coil</keyword>
<dbReference type="AlphaFoldDB" id="A0A679IMG7"/>
<dbReference type="Proteomes" id="UP000502998">
    <property type="component" value="Chromosome"/>
</dbReference>